<dbReference type="Pfam" id="PF13449">
    <property type="entry name" value="Phytase-like"/>
    <property type="match status" value="1"/>
</dbReference>
<evidence type="ECO:0000256" key="5">
    <source>
        <dbReference type="ARBA" id="ARBA00022801"/>
    </source>
</evidence>
<evidence type="ECO:0000259" key="9">
    <source>
        <dbReference type="PROSITE" id="PS51704"/>
    </source>
</evidence>
<evidence type="ECO:0000313" key="11">
    <source>
        <dbReference type="Proteomes" id="UP001501138"/>
    </source>
</evidence>
<dbReference type="SUPFAM" id="SSF51695">
    <property type="entry name" value="PLC-like phosphodiesterases"/>
    <property type="match status" value="1"/>
</dbReference>
<keyword evidence="4" id="KW-0319">Glycerol metabolism</keyword>
<evidence type="ECO:0000256" key="7">
    <source>
        <dbReference type="SAM" id="MobiDB-lite"/>
    </source>
</evidence>
<dbReference type="EMBL" id="BAAAPM010000003">
    <property type="protein sequence ID" value="GAA1711982.1"/>
    <property type="molecule type" value="Genomic_DNA"/>
</dbReference>
<dbReference type="RefSeq" id="WP_344245399.1">
    <property type="nucleotide sequence ID" value="NZ_BAAAPM010000003.1"/>
</dbReference>
<evidence type="ECO:0000256" key="2">
    <source>
        <dbReference type="ARBA" id="ARBA00012247"/>
    </source>
</evidence>
<keyword evidence="11" id="KW-1185">Reference proteome</keyword>
<dbReference type="PANTHER" id="PTHR43620">
    <property type="entry name" value="GLYCEROPHOSPHORYL DIESTER PHOSPHODIESTERASE"/>
    <property type="match status" value="1"/>
</dbReference>
<dbReference type="Pfam" id="PF03009">
    <property type="entry name" value="GDPD"/>
    <property type="match status" value="1"/>
</dbReference>
<dbReference type="InterPro" id="IPR027372">
    <property type="entry name" value="Phytase-like_dom"/>
</dbReference>
<dbReference type="Proteomes" id="UP001501138">
    <property type="component" value="Unassembled WGS sequence"/>
</dbReference>
<keyword evidence="3 8" id="KW-0732">Signal</keyword>
<evidence type="ECO:0000256" key="3">
    <source>
        <dbReference type="ARBA" id="ARBA00022729"/>
    </source>
</evidence>
<evidence type="ECO:0000256" key="8">
    <source>
        <dbReference type="SAM" id="SignalP"/>
    </source>
</evidence>
<sequence>MRRSPLLRTAAAGTAAALLLTTAGSAAAVAGGRPGDRHDPGPQAGSSWHLEPTLEGRATLSADFLAEGPASGAQASAANGRQGPWDGQVIPGFSAMIDNGDGTFWAQPDNGFGSKGNSADFLLRSYLVEPDWDTGGGRDGSGEIEVLDHVSYDDANDVLDFDIVHEGSDERLLTGADFDIESVVRADDGTLWVGEEFGPFLLHFDAEGTLLEKPFPLPGGLKSPQNPYLDDGEEPTVRASRGFEAMAPARGGRYLYPVLEGALPGDDDQRRRVIREFDTRRGEYTGRTWDYQADQEGNVLGDAFAVGKDSFWIVERDDLEGPASVTKRVYEIDLSETDRDTPRGEGYVRKELVLDALRVENPRGIDAGEGYGLGETYALPVQSFETVLRLRDGRILVGNDNNYPGNAARNPGTPDDTEMVVIDLERERTRDDGITVVGHRGASGYRPEHTLAAYEQAILQCADYIEPDVVPTSDGVLVARHENEISGTTDVADHTEFADRRTTKTIDGTAVTGWFTEDFTLAELRTLRAVERLPQVRPGNTAFDGLYQVPTLDEVLDLARHSETCDGEPVGVYPETKHPTYFDSVGLSLEAPLVEQLDANGFDSRRDPVIVQSFETGNLRELDDATDVRLAQLVSSSGAPYDLVAAGDPRTYADLVTRSGLREIARYADGVGLEKNVMIPREADGTLGEPTPVIRDAHRTGLEVHGWTFRAENQFLPAEFRSSADPAAHGDLAGELDAFLDAGMDGAFSDHPDVAVAAIEARR</sequence>
<dbReference type="InterPro" id="IPR030395">
    <property type="entry name" value="GP_PDE_dom"/>
</dbReference>
<protein>
    <recommendedName>
        <fullName evidence="2">glycerophosphodiester phosphodiesterase</fullName>
        <ecNumber evidence="2">3.1.4.46</ecNumber>
    </recommendedName>
</protein>
<feature type="region of interest" description="Disordered" evidence="7">
    <location>
        <begin position="28"/>
        <end position="48"/>
    </location>
</feature>
<keyword evidence="5" id="KW-0378">Hydrolase</keyword>
<gene>
    <name evidence="10" type="ORF">GCM10009809_05260</name>
</gene>
<name>A0ABN2IUC7_9MICO</name>
<dbReference type="CDD" id="cd08602">
    <property type="entry name" value="GDPD_ScGlpQ1_like"/>
    <property type="match status" value="1"/>
</dbReference>
<feature type="chain" id="PRO_5046765610" description="glycerophosphodiester phosphodiesterase" evidence="8">
    <location>
        <begin position="29"/>
        <end position="763"/>
    </location>
</feature>
<evidence type="ECO:0000313" key="10">
    <source>
        <dbReference type="EMBL" id="GAA1711982.1"/>
    </source>
</evidence>
<comment type="catalytic activity">
    <reaction evidence="6">
        <text>a sn-glycero-3-phosphodiester + H2O = an alcohol + sn-glycerol 3-phosphate + H(+)</text>
        <dbReference type="Rhea" id="RHEA:12969"/>
        <dbReference type="ChEBI" id="CHEBI:15377"/>
        <dbReference type="ChEBI" id="CHEBI:15378"/>
        <dbReference type="ChEBI" id="CHEBI:30879"/>
        <dbReference type="ChEBI" id="CHEBI:57597"/>
        <dbReference type="ChEBI" id="CHEBI:83408"/>
        <dbReference type="EC" id="3.1.4.46"/>
    </reaction>
</comment>
<dbReference type="Gene3D" id="3.20.20.190">
    <property type="entry name" value="Phosphatidylinositol (PI) phosphodiesterase"/>
    <property type="match status" value="1"/>
</dbReference>
<accession>A0ABN2IUC7</accession>
<proteinExistence type="inferred from homology"/>
<dbReference type="InterPro" id="IPR017946">
    <property type="entry name" value="PLC-like_Pdiesterase_TIM-brl"/>
</dbReference>
<reference evidence="10 11" key="1">
    <citation type="journal article" date="2019" name="Int. J. Syst. Evol. Microbiol.">
        <title>The Global Catalogue of Microorganisms (GCM) 10K type strain sequencing project: providing services to taxonomists for standard genome sequencing and annotation.</title>
        <authorList>
            <consortium name="The Broad Institute Genomics Platform"/>
            <consortium name="The Broad Institute Genome Sequencing Center for Infectious Disease"/>
            <person name="Wu L."/>
            <person name="Ma J."/>
        </authorList>
    </citation>
    <scope>NUCLEOTIDE SEQUENCE [LARGE SCALE GENOMIC DNA]</scope>
    <source>
        <strain evidence="10 11">JCM 15589</strain>
    </source>
</reference>
<comment type="caution">
    <text evidence="10">The sequence shown here is derived from an EMBL/GenBank/DDBJ whole genome shotgun (WGS) entry which is preliminary data.</text>
</comment>
<feature type="domain" description="GP-PDE" evidence="9">
    <location>
        <begin position="434"/>
        <end position="759"/>
    </location>
</feature>
<evidence type="ECO:0000256" key="4">
    <source>
        <dbReference type="ARBA" id="ARBA00022798"/>
    </source>
</evidence>
<evidence type="ECO:0000256" key="6">
    <source>
        <dbReference type="ARBA" id="ARBA00047512"/>
    </source>
</evidence>
<dbReference type="PROSITE" id="PS51704">
    <property type="entry name" value="GP_PDE"/>
    <property type="match status" value="1"/>
</dbReference>
<organism evidence="10 11">
    <name type="scientific">Isoptericola hypogeus</name>
    <dbReference type="NCBI Taxonomy" id="300179"/>
    <lineage>
        <taxon>Bacteria</taxon>
        <taxon>Bacillati</taxon>
        <taxon>Actinomycetota</taxon>
        <taxon>Actinomycetes</taxon>
        <taxon>Micrococcales</taxon>
        <taxon>Promicromonosporaceae</taxon>
        <taxon>Isoptericola</taxon>
    </lineage>
</organism>
<comment type="similarity">
    <text evidence="1">Belongs to the glycerophosphoryl diester phosphodiesterase family.</text>
</comment>
<feature type="signal peptide" evidence="8">
    <location>
        <begin position="1"/>
        <end position="28"/>
    </location>
</feature>
<evidence type="ECO:0000256" key="1">
    <source>
        <dbReference type="ARBA" id="ARBA00007277"/>
    </source>
</evidence>
<dbReference type="PANTHER" id="PTHR43620:SF7">
    <property type="entry name" value="GLYCEROPHOSPHODIESTER PHOSPHODIESTERASE GDPD5-RELATED"/>
    <property type="match status" value="1"/>
</dbReference>
<dbReference type="EC" id="3.1.4.46" evidence="2"/>